<gene>
    <name evidence="1" type="ORF">METZ01_LOCUS326644</name>
</gene>
<name>A0A382PLZ8_9ZZZZ</name>
<dbReference type="EMBL" id="UINC01107997">
    <property type="protein sequence ID" value="SVC73790.1"/>
    <property type="molecule type" value="Genomic_DNA"/>
</dbReference>
<sequence>EYRQVRLRELGGQAKYPRLNTRKVYTVDDIKTYDGKTRTNLLAEKKNFPGPAPYNYISYYQPMLEIQIAGKWYERRYFDDISPLTGVYCSSIWSVWNQSETEESWDQKVRGDNNRIQIVHLLLNGWGGYYANHGWETHTKKPKVGFAAGDAWIDAYAPTMAGIFEFT</sequence>
<dbReference type="AlphaFoldDB" id="A0A382PLZ8"/>
<feature type="non-terminal residue" evidence="1">
    <location>
        <position position="1"/>
    </location>
</feature>
<reference evidence="1" key="1">
    <citation type="submission" date="2018-05" db="EMBL/GenBank/DDBJ databases">
        <authorList>
            <person name="Lanie J.A."/>
            <person name="Ng W.-L."/>
            <person name="Kazmierczak K.M."/>
            <person name="Andrzejewski T.M."/>
            <person name="Davidsen T.M."/>
            <person name="Wayne K.J."/>
            <person name="Tettelin H."/>
            <person name="Glass J.I."/>
            <person name="Rusch D."/>
            <person name="Podicherti R."/>
            <person name="Tsui H.-C.T."/>
            <person name="Winkler M.E."/>
        </authorList>
    </citation>
    <scope>NUCLEOTIDE SEQUENCE</scope>
</reference>
<protein>
    <submittedName>
        <fullName evidence="1">Uncharacterized protein</fullName>
    </submittedName>
</protein>
<organism evidence="1">
    <name type="scientific">marine metagenome</name>
    <dbReference type="NCBI Taxonomy" id="408172"/>
    <lineage>
        <taxon>unclassified sequences</taxon>
        <taxon>metagenomes</taxon>
        <taxon>ecological metagenomes</taxon>
    </lineage>
</organism>
<proteinExistence type="predicted"/>
<evidence type="ECO:0000313" key="1">
    <source>
        <dbReference type="EMBL" id="SVC73790.1"/>
    </source>
</evidence>
<accession>A0A382PLZ8</accession>